<organism evidence="1 2">
    <name type="scientific">Bacillus clarus</name>
    <dbReference type="NCBI Taxonomy" id="2338372"/>
    <lineage>
        <taxon>Bacteria</taxon>
        <taxon>Bacillati</taxon>
        <taxon>Bacillota</taxon>
        <taxon>Bacilli</taxon>
        <taxon>Bacillales</taxon>
        <taxon>Bacillaceae</taxon>
        <taxon>Bacillus</taxon>
        <taxon>Bacillus cereus group</taxon>
    </lineage>
</organism>
<dbReference type="Proteomes" id="UP000029389">
    <property type="component" value="Unassembled WGS sequence"/>
</dbReference>
<dbReference type="PATRIC" id="fig|1405.8.peg.3044"/>
<reference evidence="1 2" key="1">
    <citation type="submission" date="2014-04" db="EMBL/GenBank/DDBJ databases">
        <authorList>
            <person name="Bishop-Lilly K.A."/>
            <person name="Broomall S.M."/>
            <person name="Chain P.S."/>
            <person name="Chertkov O."/>
            <person name="Coyne S.R."/>
            <person name="Daligault H.E."/>
            <person name="Davenport K.W."/>
            <person name="Erkkila T."/>
            <person name="Frey K.G."/>
            <person name="Gibbons H.S."/>
            <person name="Gu W."/>
            <person name="Jaissle J."/>
            <person name="Johnson S.L."/>
            <person name="Koroleva G.I."/>
            <person name="Ladner J.T."/>
            <person name="Lo C.-C."/>
            <person name="Minogue T.D."/>
            <person name="Munk C."/>
            <person name="Palacios G.F."/>
            <person name="Redden C.L."/>
            <person name="Rosenzweig C.N."/>
            <person name="Scholz M.B."/>
            <person name="Teshima H."/>
            <person name="Xu Y."/>
        </authorList>
    </citation>
    <scope>NUCLEOTIDE SEQUENCE [LARGE SCALE GENOMIC DNA]</scope>
    <source>
        <strain evidence="1 2">BHP</strain>
    </source>
</reference>
<name>A0A090Z498_9BACI</name>
<proteinExistence type="predicted"/>
<dbReference type="EMBL" id="JMQC01000008">
    <property type="protein sequence ID" value="KFM99225.1"/>
    <property type="molecule type" value="Genomic_DNA"/>
</dbReference>
<protein>
    <submittedName>
        <fullName evidence="1">Uncharacterized protein</fullName>
    </submittedName>
</protein>
<comment type="caution">
    <text evidence="1">The sequence shown here is derived from an EMBL/GenBank/DDBJ whole genome shotgun (WGS) entry which is preliminary data.</text>
</comment>
<accession>A0A090Z498</accession>
<dbReference type="RefSeq" id="WP_259300245.1">
    <property type="nucleotide sequence ID" value="NZ_JMQC01000008.1"/>
</dbReference>
<gene>
    <name evidence="1" type="ORF">DJ93_2922</name>
</gene>
<evidence type="ECO:0000313" key="1">
    <source>
        <dbReference type="EMBL" id="KFM99225.1"/>
    </source>
</evidence>
<evidence type="ECO:0000313" key="2">
    <source>
        <dbReference type="Proteomes" id="UP000029389"/>
    </source>
</evidence>
<dbReference type="AlphaFoldDB" id="A0A090Z498"/>
<sequence>MKRYALENLYKEMFTENENNKKEHKKKTRIEYKRFAYTSIIKK</sequence>